<keyword evidence="4" id="KW-1185">Reference proteome</keyword>
<organism evidence="3 4">
    <name type="scientific">Rhabdobacter roseus</name>
    <dbReference type="NCBI Taxonomy" id="1655419"/>
    <lineage>
        <taxon>Bacteria</taxon>
        <taxon>Pseudomonadati</taxon>
        <taxon>Bacteroidota</taxon>
        <taxon>Cytophagia</taxon>
        <taxon>Cytophagales</taxon>
        <taxon>Cytophagaceae</taxon>
        <taxon>Rhabdobacter</taxon>
    </lineage>
</organism>
<dbReference type="Proteomes" id="UP000557307">
    <property type="component" value="Unassembled WGS sequence"/>
</dbReference>
<evidence type="ECO:0000259" key="1">
    <source>
        <dbReference type="Pfam" id="PF04773"/>
    </source>
</evidence>
<dbReference type="RefSeq" id="WP_184177470.1">
    <property type="nucleotide sequence ID" value="NZ_JACHGF010000009.1"/>
</dbReference>
<protein>
    <submittedName>
        <fullName evidence="3">Ferric-dicitrate binding protein FerR (Iron transport regulator)</fullName>
    </submittedName>
</protein>
<dbReference type="InterPro" id="IPR006860">
    <property type="entry name" value="FecR"/>
</dbReference>
<dbReference type="InterPro" id="IPR012373">
    <property type="entry name" value="Ferrdict_sens_TM"/>
</dbReference>
<sequence>MEPSVTKHMLFNHFSGQSTPMQKRLIEEWLRNETNQEHFYQWLVEWEQQYPQYLPELDEPVEKYVEYMQRGQSGTSTPATEPEVPELRRSWLPWLVAASIVVFVGIFGWHNQAKLLYQTYETAYGETRSFQLTDGSRVTLNANSSLRVPRFGFGKSTREVVLDGEAEFSVTHTADNQKFIVKTNKQFDVVVLGTEFTVFARPRGAKVVLNKGKVQLRYQEGPTSKEVMMKPGDLVTIDERHQLKQEVTEQPQKHSAWKEHRFEFDDTSLQEFTQVLYENYGLRVRIEDETLARRTLVGSFRADNAQELLTIVSELFNLKVVPDGAPGGDSLLLKTHSSL</sequence>
<dbReference type="Pfam" id="PF16344">
    <property type="entry name" value="FecR_C"/>
    <property type="match status" value="1"/>
</dbReference>
<evidence type="ECO:0000313" key="4">
    <source>
        <dbReference type="Proteomes" id="UP000557307"/>
    </source>
</evidence>
<dbReference type="Gene3D" id="3.55.50.30">
    <property type="match status" value="1"/>
</dbReference>
<dbReference type="GO" id="GO:0016989">
    <property type="term" value="F:sigma factor antagonist activity"/>
    <property type="evidence" value="ECO:0007669"/>
    <property type="project" value="TreeGrafter"/>
</dbReference>
<dbReference type="PANTHER" id="PTHR30273:SF2">
    <property type="entry name" value="PROTEIN FECR"/>
    <property type="match status" value="1"/>
</dbReference>
<gene>
    <name evidence="3" type="ORF">HNQ92_004552</name>
</gene>
<evidence type="ECO:0000259" key="2">
    <source>
        <dbReference type="Pfam" id="PF16344"/>
    </source>
</evidence>
<dbReference type="PIRSF" id="PIRSF018266">
    <property type="entry name" value="FecR"/>
    <property type="match status" value="1"/>
</dbReference>
<reference evidence="3 4" key="1">
    <citation type="submission" date="2020-08" db="EMBL/GenBank/DDBJ databases">
        <title>Genomic Encyclopedia of Type Strains, Phase IV (KMG-IV): sequencing the most valuable type-strain genomes for metagenomic binning, comparative biology and taxonomic classification.</title>
        <authorList>
            <person name="Goeker M."/>
        </authorList>
    </citation>
    <scope>NUCLEOTIDE SEQUENCE [LARGE SCALE GENOMIC DNA]</scope>
    <source>
        <strain evidence="3 4">DSM 105074</strain>
    </source>
</reference>
<dbReference type="Pfam" id="PF04773">
    <property type="entry name" value="FecR"/>
    <property type="match status" value="1"/>
</dbReference>
<proteinExistence type="predicted"/>
<dbReference type="AlphaFoldDB" id="A0A840TXR3"/>
<accession>A0A840TXR3</accession>
<feature type="domain" description="Protein FecR C-terminal" evidence="2">
    <location>
        <begin position="261"/>
        <end position="319"/>
    </location>
</feature>
<comment type="caution">
    <text evidence="3">The sequence shown here is derived from an EMBL/GenBank/DDBJ whole genome shotgun (WGS) entry which is preliminary data.</text>
</comment>
<dbReference type="Gene3D" id="2.60.120.1440">
    <property type="match status" value="1"/>
</dbReference>
<dbReference type="PANTHER" id="PTHR30273">
    <property type="entry name" value="PERIPLASMIC SIGNAL SENSOR AND SIGMA FACTOR ACTIVATOR FECR-RELATED"/>
    <property type="match status" value="1"/>
</dbReference>
<dbReference type="EMBL" id="JACHGF010000009">
    <property type="protein sequence ID" value="MBB5286392.1"/>
    <property type="molecule type" value="Genomic_DNA"/>
</dbReference>
<evidence type="ECO:0000313" key="3">
    <source>
        <dbReference type="EMBL" id="MBB5286392.1"/>
    </source>
</evidence>
<name>A0A840TXR3_9BACT</name>
<dbReference type="InterPro" id="IPR032508">
    <property type="entry name" value="FecR_C"/>
</dbReference>
<feature type="domain" description="FecR protein" evidence="1">
    <location>
        <begin position="119"/>
        <end position="215"/>
    </location>
</feature>